<feature type="transmembrane region" description="Helical" evidence="8">
    <location>
        <begin position="430"/>
        <end position="450"/>
    </location>
</feature>
<comment type="subcellular location">
    <subcellularLocation>
        <location evidence="1">Cell inner membrane</location>
        <topology evidence="1">Multi-pass membrane protein</topology>
    </subcellularLocation>
</comment>
<dbReference type="EMBL" id="SUMF01000011">
    <property type="protein sequence ID" value="TJZ73219.1"/>
    <property type="molecule type" value="Genomic_DNA"/>
</dbReference>
<dbReference type="InterPro" id="IPR027463">
    <property type="entry name" value="AcrB_DN_DC_subdom"/>
</dbReference>
<feature type="transmembrane region" description="Helical" evidence="8">
    <location>
        <begin position="955"/>
        <end position="977"/>
    </location>
</feature>
<dbReference type="GO" id="GO:0042910">
    <property type="term" value="F:xenobiotic transmembrane transporter activity"/>
    <property type="evidence" value="ECO:0007669"/>
    <property type="project" value="TreeGrafter"/>
</dbReference>
<keyword evidence="5 8" id="KW-0812">Transmembrane</keyword>
<dbReference type="Gene3D" id="3.30.70.1440">
    <property type="entry name" value="Multidrug efflux transporter AcrB pore domain"/>
    <property type="match status" value="1"/>
</dbReference>
<feature type="transmembrane region" description="Helical" evidence="8">
    <location>
        <begin position="462"/>
        <end position="485"/>
    </location>
</feature>
<name>A0A4U0PXE8_9NEIS</name>
<dbReference type="Gene3D" id="3.30.70.1430">
    <property type="entry name" value="Multidrug efflux transporter AcrB pore domain"/>
    <property type="match status" value="2"/>
</dbReference>
<keyword evidence="10" id="KW-1185">Reference proteome</keyword>
<keyword evidence="6 8" id="KW-1133">Transmembrane helix</keyword>
<gene>
    <name evidence="9" type="ORF">FAZ21_11425</name>
</gene>
<reference evidence="9 10" key="1">
    <citation type="submission" date="2019-04" db="EMBL/GenBank/DDBJ databases">
        <title>Chitiniphilus eburnea sp. nov., a novel chitinolytic bacterium isolated from aquaculture sludge.</title>
        <authorList>
            <person name="Sheng M."/>
        </authorList>
    </citation>
    <scope>NUCLEOTIDE SEQUENCE [LARGE SCALE GENOMIC DNA]</scope>
    <source>
        <strain evidence="9 10">HX-2-15</strain>
    </source>
</reference>
<dbReference type="PANTHER" id="PTHR32063">
    <property type="match status" value="1"/>
</dbReference>
<keyword evidence="7 8" id="KW-0472">Membrane</keyword>
<feature type="transmembrane region" description="Helical" evidence="8">
    <location>
        <begin position="983"/>
        <end position="1009"/>
    </location>
</feature>
<dbReference type="PRINTS" id="PR00702">
    <property type="entry name" value="ACRIFLAVINRP"/>
</dbReference>
<dbReference type="Proteomes" id="UP000310016">
    <property type="component" value="Unassembled WGS sequence"/>
</dbReference>
<evidence type="ECO:0000256" key="6">
    <source>
        <dbReference type="ARBA" id="ARBA00022989"/>
    </source>
</evidence>
<dbReference type="SUPFAM" id="SSF82693">
    <property type="entry name" value="Multidrug efflux transporter AcrB pore domain, PN1, PN2, PC1 and PC2 subdomains"/>
    <property type="match status" value="3"/>
</dbReference>
<evidence type="ECO:0000256" key="4">
    <source>
        <dbReference type="ARBA" id="ARBA00022519"/>
    </source>
</evidence>
<dbReference type="InterPro" id="IPR001036">
    <property type="entry name" value="Acrflvin-R"/>
</dbReference>
<dbReference type="GO" id="GO:0005886">
    <property type="term" value="C:plasma membrane"/>
    <property type="evidence" value="ECO:0007669"/>
    <property type="project" value="UniProtKB-SubCell"/>
</dbReference>
<sequence length="1030" mass="111940">MNISEVCIRRPVATYLVWLAVVVAGVAAWFKLPISALPTYDTPTINVGANLPGASPETMATSVATPLEKQFSTIPGLNVITSSSSLGRTSITLEFDTSRDIDAAAVDVQAALYRANRALPDDMTSPPSYRKVNPADAPILLISLASPSLSLGELNDYSDNLVAPALSTITGVAQVNVFGQKKYAVRIEVDPDRLAARDLTLPELSSALKSANSNSPVGQLEGKRQVLILQTDQLKRAADFVPLIVAVKNGQPVRLSDVAKVSDSVENIKTGSWVNGERSIVLAVQRQPGANTVAVVDAIRAMMPRLKAQLPGSIQIRELNDRSASVREAIHDVNLTLLLTIALVVLVILLFLRRLSATLIPSVSVPLSILATFGLMLWLGYSLDNISLMALTVAVGLVVDDAIVVLENIVRHIEEGMKPFEAAIRGAREVGFTVVSISISLVAVFIPIFFMPGVIGRLFHEFAAVVSLAILVSAAVSLTLVPLLASRFIRHDHEAEQKRPPAWSRFFEALFERTLAGYRRSLDWSLEHRAIVLLVALATFGLTALLYVISPKGFFPQEDIGQIQVTVEGPQDVAYASLLAAQQEIARRVEANPNVDYLVSNVGDSGNTGRMFISLKPRSDRAPMPAVLDSLRKATANVPGVQVYYRATQNLSVGGRQSSSSYQYTLQSVRAEGLYDWADKLLAELRKSTTMVDVTSDVKKNGLQARMVIDTDRAQLLGVDMQTIRDTLYAAFGSREVSTLYLPQDSYPVIMELSEAHRRDESDIDRVYVRSREGSLVPLSSIVRITREPVNTTVNHQAQLPAVTISFNLAQGHSLSDAARALEDAKARIAMPESIFGGFAGEAAVFQNTQSTQLWLILIAVAVIYLILGMLYESWIHPVTILAGIPSAAVGALLSLRLVNLELSFIAMVGILLLVGIVKKNAIMMIDFALEAQRTRHMPPREAIRQACHLRFRPIMMTTFAAATGALPIALGIGAGAELRQPLGVAVVGGLIFSQLITLYITPALYITFDNLSSRWQRERPLALHDELPR</sequence>
<feature type="transmembrane region" description="Helical" evidence="8">
    <location>
        <begin position="530"/>
        <end position="549"/>
    </location>
</feature>
<evidence type="ECO:0000256" key="5">
    <source>
        <dbReference type="ARBA" id="ARBA00022692"/>
    </source>
</evidence>
<evidence type="ECO:0000256" key="8">
    <source>
        <dbReference type="SAM" id="Phobius"/>
    </source>
</evidence>
<dbReference type="Gene3D" id="3.30.2090.10">
    <property type="entry name" value="Multidrug efflux transporter AcrB TolC docking domain, DN and DC subdomains"/>
    <property type="match status" value="2"/>
</dbReference>
<evidence type="ECO:0000256" key="7">
    <source>
        <dbReference type="ARBA" id="ARBA00023136"/>
    </source>
</evidence>
<feature type="transmembrane region" description="Helical" evidence="8">
    <location>
        <begin position="359"/>
        <end position="380"/>
    </location>
</feature>
<dbReference type="RefSeq" id="WP_136773577.1">
    <property type="nucleotide sequence ID" value="NZ_CP156074.1"/>
</dbReference>
<feature type="transmembrane region" description="Helical" evidence="8">
    <location>
        <begin position="333"/>
        <end position="352"/>
    </location>
</feature>
<dbReference type="SUPFAM" id="SSF82866">
    <property type="entry name" value="Multidrug efflux transporter AcrB transmembrane domain"/>
    <property type="match status" value="2"/>
</dbReference>
<dbReference type="FunFam" id="3.30.70.1430:FF:000001">
    <property type="entry name" value="Efflux pump membrane transporter"/>
    <property type="match status" value="1"/>
</dbReference>
<feature type="transmembrane region" description="Helical" evidence="8">
    <location>
        <begin position="854"/>
        <end position="872"/>
    </location>
</feature>
<dbReference type="PANTHER" id="PTHR32063:SF21">
    <property type="entry name" value="MULTIDRUG RESISTANCE PROTEIN MDTB"/>
    <property type="match status" value="1"/>
</dbReference>
<keyword evidence="3" id="KW-1003">Cell membrane</keyword>
<dbReference type="OrthoDB" id="8764373at2"/>
<keyword evidence="2" id="KW-0813">Transport</keyword>
<dbReference type="Pfam" id="PF00873">
    <property type="entry name" value="ACR_tran"/>
    <property type="match status" value="1"/>
</dbReference>
<protein>
    <submittedName>
        <fullName evidence="9">Efflux RND transporter permease subunit</fullName>
    </submittedName>
</protein>
<feature type="transmembrane region" description="Helical" evidence="8">
    <location>
        <begin position="12"/>
        <end position="30"/>
    </location>
</feature>
<organism evidence="9 10">
    <name type="scientific">Chitiniphilus eburneus</name>
    <dbReference type="NCBI Taxonomy" id="2571148"/>
    <lineage>
        <taxon>Bacteria</taxon>
        <taxon>Pseudomonadati</taxon>
        <taxon>Pseudomonadota</taxon>
        <taxon>Betaproteobacteria</taxon>
        <taxon>Neisseriales</taxon>
        <taxon>Chitinibacteraceae</taxon>
        <taxon>Chitiniphilus</taxon>
    </lineage>
</organism>
<evidence type="ECO:0000256" key="2">
    <source>
        <dbReference type="ARBA" id="ARBA00022448"/>
    </source>
</evidence>
<dbReference type="FunFam" id="1.20.1640.10:FF:000001">
    <property type="entry name" value="Efflux pump membrane transporter"/>
    <property type="match status" value="1"/>
</dbReference>
<proteinExistence type="predicted"/>
<dbReference type="AlphaFoldDB" id="A0A4U0PXE8"/>
<comment type="caution">
    <text evidence="9">The sequence shown here is derived from an EMBL/GenBank/DDBJ whole genome shotgun (WGS) entry which is preliminary data.</text>
</comment>
<evidence type="ECO:0000256" key="3">
    <source>
        <dbReference type="ARBA" id="ARBA00022475"/>
    </source>
</evidence>
<evidence type="ECO:0000313" key="10">
    <source>
        <dbReference type="Proteomes" id="UP000310016"/>
    </source>
</evidence>
<feature type="transmembrane region" description="Helical" evidence="8">
    <location>
        <begin position="905"/>
        <end position="930"/>
    </location>
</feature>
<accession>A0A4U0PXE8</accession>
<evidence type="ECO:0000313" key="9">
    <source>
        <dbReference type="EMBL" id="TJZ73219.1"/>
    </source>
</evidence>
<evidence type="ECO:0000256" key="1">
    <source>
        <dbReference type="ARBA" id="ARBA00004429"/>
    </source>
</evidence>
<dbReference type="SUPFAM" id="SSF82714">
    <property type="entry name" value="Multidrug efflux transporter AcrB TolC docking domain, DN and DC subdomains"/>
    <property type="match status" value="2"/>
</dbReference>
<dbReference type="Gene3D" id="3.30.70.1320">
    <property type="entry name" value="Multidrug efflux transporter AcrB pore domain like"/>
    <property type="match status" value="1"/>
</dbReference>
<keyword evidence="4" id="KW-0997">Cell inner membrane</keyword>
<dbReference type="Gene3D" id="1.20.1640.10">
    <property type="entry name" value="Multidrug efflux transporter AcrB transmembrane domain"/>
    <property type="match status" value="2"/>
</dbReference>